<gene>
    <name evidence="1" type="ORF">HHA03_21690</name>
</gene>
<dbReference type="Proteomes" id="UP000321547">
    <property type="component" value="Unassembled WGS sequence"/>
</dbReference>
<keyword evidence="2" id="KW-1185">Reference proteome</keyword>
<comment type="caution">
    <text evidence="1">The sequence shown here is derived from an EMBL/GenBank/DDBJ whole genome shotgun (WGS) entry which is preliminary data.</text>
</comment>
<accession>A0ABQ0VN87</accession>
<evidence type="ECO:0000313" key="1">
    <source>
        <dbReference type="EMBL" id="GEM02637.1"/>
    </source>
</evidence>
<protein>
    <submittedName>
        <fullName evidence="1">Uncharacterized protein</fullName>
    </submittedName>
</protein>
<reference evidence="1 2" key="1">
    <citation type="submission" date="2019-07" db="EMBL/GenBank/DDBJ databases">
        <title>Whole genome shotgun sequence of Halolactibacillus halophilus NBRC 100868.</title>
        <authorList>
            <person name="Hosoyama A."/>
            <person name="Uohara A."/>
            <person name="Ohji S."/>
            <person name="Ichikawa N."/>
        </authorList>
    </citation>
    <scope>NUCLEOTIDE SEQUENCE [LARGE SCALE GENOMIC DNA]</scope>
    <source>
        <strain evidence="1 2">NBRC 100868</strain>
    </source>
</reference>
<dbReference type="RefSeq" id="WP_089833751.1">
    <property type="nucleotide sequence ID" value="NZ_FOXC01000049.1"/>
</dbReference>
<proteinExistence type="predicted"/>
<name>A0ABQ0VN87_9BACI</name>
<evidence type="ECO:0000313" key="2">
    <source>
        <dbReference type="Proteomes" id="UP000321547"/>
    </source>
</evidence>
<organism evidence="1 2">
    <name type="scientific">Halolactibacillus halophilus</name>
    <dbReference type="NCBI Taxonomy" id="306540"/>
    <lineage>
        <taxon>Bacteria</taxon>
        <taxon>Bacillati</taxon>
        <taxon>Bacillota</taxon>
        <taxon>Bacilli</taxon>
        <taxon>Bacillales</taxon>
        <taxon>Bacillaceae</taxon>
        <taxon>Halolactibacillus</taxon>
    </lineage>
</organism>
<dbReference type="EMBL" id="BJWI01000049">
    <property type="protein sequence ID" value="GEM02637.1"/>
    <property type="molecule type" value="Genomic_DNA"/>
</dbReference>
<sequence length="78" mass="9367">MVFYDQRIYKQRRSEQSEQYDIDILTLKIRRQEVLAKLSMLEGRGDEHKALDDVFKQALKRITLTKSELYQIKGCHHI</sequence>